<proteinExistence type="predicted"/>
<name>A0A2A5T7T4_9GAMM</name>
<accession>A0A2A5T7T4</accession>
<evidence type="ECO:0000313" key="2">
    <source>
        <dbReference type="Proteomes" id="UP000219020"/>
    </source>
</evidence>
<dbReference type="Proteomes" id="UP000219020">
    <property type="component" value="Unassembled WGS sequence"/>
</dbReference>
<dbReference type="EMBL" id="NBYY01000003">
    <property type="protein sequence ID" value="PCS24192.1"/>
    <property type="molecule type" value="Genomic_DNA"/>
</dbReference>
<reference evidence="2" key="1">
    <citation type="submission" date="2017-04" db="EMBL/GenBank/DDBJ databases">
        <title>Genome evolution of the luminous symbionts of deep sea anglerfish.</title>
        <authorList>
            <person name="Hendry T.A."/>
        </authorList>
    </citation>
    <scope>NUCLEOTIDE SEQUENCE [LARGE SCALE GENOMIC DNA]</scope>
</reference>
<comment type="caution">
    <text evidence="1">The sequence shown here is derived from an EMBL/GenBank/DDBJ whole genome shotgun (WGS) entry which is preliminary data.</text>
</comment>
<evidence type="ECO:0008006" key="3">
    <source>
        <dbReference type="Google" id="ProtNLM"/>
    </source>
</evidence>
<protein>
    <recommendedName>
        <fullName evidence="3">Mobile element protein</fullName>
    </recommendedName>
</protein>
<sequence>MVKGICEFTLRYYNIQVAEALTNLTAINKVIRLGVPIRQQTN</sequence>
<keyword evidence="2" id="KW-1185">Reference proteome</keyword>
<evidence type="ECO:0000313" key="1">
    <source>
        <dbReference type="EMBL" id="PCS24192.1"/>
    </source>
</evidence>
<organism evidence="1 2">
    <name type="scientific">Candidatus Enterovibrio escicola</name>
    <dbReference type="NCBI Taxonomy" id="1927127"/>
    <lineage>
        <taxon>Bacteria</taxon>
        <taxon>Pseudomonadati</taxon>
        <taxon>Pseudomonadota</taxon>
        <taxon>Gammaproteobacteria</taxon>
        <taxon>Vibrionales</taxon>
        <taxon>Vibrionaceae</taxon>
        <taxon>Enterovibrio</taxon>
    </lineage>
</organism>
<dbReference type="AlphaFoldDB" id="A0A2A5T7T4"/>
<gene>
    <name evidence="1" type="ORF">BTN49_0187</name>
</gene>